<comment type="function">
    <text evidence="9">Catalyzes the transfer of the alpha-amino group from S-adenosyl-L-methionine (SAM) to 7-keto-8-aminopelargonic acid (KAPA) to form 7,8-diaminopelargonic acid (DAPA). It is the only aminotransferase known to utilize SAM as an amino donor.</text>
</comment>
<evidence type="ECO:0000313" key="10">
    <source>
        <dbReference type="EMBL" id="PSR56439.1"/>
    </source>
</evidence>
<evidence type="ECO:0000256" key="4">
    <source>
        <dbReference type="ARBA" id="ARBA00022679"/>
    </source>
</evidence>
<feature type="modified residue" description="N6-(pyridoxal phosphate)lysine" evidence="9">
    <location>
        <position position="265"/>
    </location>
</feature>
<dbReference type="GO" id="GO:0009102">
    <property type="term" value="P:biotin biosynthetic process"/>
    <property type="evidence" value="ECO:0007669"/>
    <property type="project" value="UniProtKB-UniRule"/>
</dbReference>
<keyword evidence="9" id="KW-0963">Cytoplasm</keyword>
<comment type="pathway">
    <text evidence="2 9">Cofactor biosynthesis; biotin biosynthesis; 7,8-diaminononanoate from 8-amino-7-oxononanoate (SAM route): step 1/1.</text>
</comment>
<keyword evidence="11" id="KW-1185">Reference proteome</keyword>
<keyword evidence="6 9" id="KW-0093">Biotin biosynthesis</keyword>
<dbReference type="GO" id="GO:0004141">
    <property type="term" value="F:dethiobiotin synthase activity"/>
    <property type="evidence" value="ECO:0007669"/>
    <property type="project" value="TreeGrafter"/>
</dbReference>
<accession>A0A2T2YLS2</accession>
<comment type="similarity">
    <text evidence="9">Belongs to the class-III pyridoxal-phosphate-dependent aminotransferase family. BioA subfamily.</text>
</comment>
<comment type="subunit">
    <text evidence="9">Homodimer.</text>
</comment>
<feature type="site" description="Participates in the substrate recognition with KAPA and in a stacking interaction with the adenine ring of SAM" evidence="9">
    <location>
        <position position="15"/>
    </location>
</feature>
<gene>
    <name evidence="9 10" type="primary">bioA</name>
    <name evidence="10" type="ORF">AHMF7605_24540</name>
</gene>
<dbReference type="FunFam" id="3.40.640.10:FF:000004">
    <property type="entry name" value="Acetylornithine aminotransferase"/>
    <property type="match status" value="1"/>
</dbReference>
<evidence type="ECO:0000313" key="11">
    <source>
        <dbReference type="Proteomes" id="UP000240357"/>
    </source>
</evidence>
<dbReference type="NCBIfam" id="TIGR00508">
    <property type="entry name" value="bioA"/>
    <property type="match status" value="1"/>
</dbReference>
<comment type="subcellular location">
    <subcellularLocation>
        <location evidence="9">Cytoplasm</location>
    </subcellularLocation>
</comment>
<dbReference type="EC" id="2.6.1.62" evidence="9"/>
<dbReference type="AlphaFoldDB" id="A0A2T2YLS2"/>
<dbReference type="Pfam" id="PF00202">
    <property type="entry name" value="Aminotran_3"/>
    <property type="match status" value="1"/>
</dbReference>
<dbReference type="EMBL" id="PYFT01000001">
    <property type="protein sequence ID" value="PSR56439.1"/>
    <property type="molecule type" value="Genomic_DNA"/>
</dbReference>
<feature type="binding site" evidence="9">
    <location>
        <position position="142"/>
    </location>
    <ligand>
        <name>substrate</name>
    </ligand>
</feature>
<comment type="cofactor">
    <cofactor evidence="1 9">
        <name>pyridoxal 5'-phosphate</name>
        <dbReference type="ChEBI" id="CHEBI:597326"/>
    </cofactor>
</comment>
<dbReference type="GO" id="GO:0030170">
    <property type="term" value="F:pyridoxal phosphate binding"/>
    <property type="evidence" value="ECO:0007669"/>
    <property type="project" value="UniProtKB-UniRule"/>
</dbReference>
<dbReference type="UniPathway" id="UPA00078">
    <property type="reaction ID" value="UER00160"/>
</dbReference>
<dbReference type="GO" id="GO:0051537">
    <property type="term" value="F:2 iron, 2 sulfur cluster binding"/>
    <property type="evidence" value="ECO:0007669"/>
    <property type="project" value="UniProtKB-KW"/>
</dbReference>
<evidence type="ECO:0000256" key="7">
    <source>
        <dbReference type="ARBA" id="ARBA00022898"/>
    </source>
</evidence>
<feature type="binding site" evidence="9">
    <location>
        <position position="236"/>
    </location>
    <ligand>
        <name>pyridoxal 5'-phosphate</name>
        <dbReference type="ChEBI" id="CHEBI:597326"/>
    </ligand>
</feature>
<dbReference type="Gene3D" id="3.40.640.10">
    <property type="entry name" value="Type I PLP-dependent aspartate aminotransferase-like (Major domain)"/>
    <property type="match status" value="1"/>
</dbReference>
<evidence type="ECO:0000256" key="5">
    <source>
        <dbReference type="ARBA" id="ARBA00022691"/>
    </source>
</evidence>
<feature type="binding site" evidence="9">
    <location>
        <begin position="110"/>
        <end position="111"/>
    </location>
    <ligand>
        <name>pyridoxal 5'-phosphate</name>
        <dbReference type="ChEBI" id="CHEBI:597326"/>
    </ligand>
</feature>
<proteinExistence type="inferred from homology"/>
<dbReference type="Proteomes" id="UP000240357">
    <property type="component" value="Unassembled WGS sequence"/>
</dbReference>
<dbReference type="GO" id="GO:0004015">
    <property type="term" value="F:adenosylmethionine-8-amino-7-oxononanoate transaminase activity"/>
    <property type="evidence" value="ECO:0007669"/>
    <property type="project" value="UniProtKB-UniRule"/>
</dbReference>
<dbReference type="NCBIfam" id="NF004624">
    <property type="entry name" value="PRK05964.1"/>
    <property type="match status" value="1"/>
</dbReference>
<evidence type="ECO:0000256" key="8">
    <source>
        <dbReference type="ARBA" id="ARBA00048449"/>
    </source>
</evidence>
<dbReference type="InterPro" id="IPR005815">
    <property type="entry name" value="BioA"/>
</dbReference>
<organism evidence="10 11">
    <name type="scientific">Adhaeribacter arboris</name>
    <dbReference type="NCBI Taxonomy" id="2072846"/>
    <lineage>
        <taxon>Bacteria</taxon>
        <taxon>Pseudomonadati</taxon>
        <taxon>Bacteroidota</taxon>
        <taxon>Cytophagia</taxon>
        <taxon>Cytophagales</taxon>
        <taxon>Hymenobacteraceae</taxon>
        <taxon>Adhaeribacter</taxon>
    </lineage>
</organism>
<dbReference type="InterPro" id="IPR015422">
    <property type="entry name" value="PyrdxlP-dep_Trfase_small"/>
</dbReference>
<feature type="binding site" evidence="9">
    <location>
        <position position="50"/>
    </location>
    <ligand>
        <name>substrate</name>
    </ligand>
</feature>
<dbReference type="Gene3D" id="3.90.1150.10">
    <property type="entry name" value="Aspartate Aminotransferase, domain 1"/>
    <property type="match status" value="1"/>
</dbReference>
<dbReference type="HAMAP" id="MF_00834">
    <property type="entry name" value="BioA"/>
    <property type="match status" value="1"/>
</dbReference>
<reference evidence="10 11" key="1">
    <citation type="submission" date="2018-03" db="EMBL/GenBank/DDBJ databases">
        <title>Adhaeribacter sp. HMF7605 Genome sequencing and assembly.</title>
        <authorList>
            <person name="Kang H."/>
            <person name="Kang J."/>
            <person name="Cha I."/>
            <person name="Kim H."/>
            <person name="Joh K."/>
        </authorList>
    </citation>
    <scope>NUCLEOTIDE SEQUENCE [LARGE SCALE GENOMIC DNA]</scope>
    <source>
        <strain evidence="10 11">HMF7605</strain>
    </source>
</reference>
<name>A0A2T2YLS2_9BACT</name>
<dbReference type="PANTHER" id="PTHR42684">
    <property type="entry name" value="ADENOSYLMETHIONINE-8-AMINO-7-OXONONANOATE AMINOTRANSFERASE"/>
    <property type="match status" value="1"/>
</dbReference>
<keyword evidence="4 9" id="KW-0808">Transferase</keyword>
<protein>
    <recommendedName>
        <fullName evidence="9">Adenosylmethionine-8-amino-7-oxononanoate aminotransferase</fullName>
        <ecNumber evidence="9">2.6.1.62</ecNumber>
    </recommendedName>
    <alternativeName>
        <fullName evidence="9">7,8-diamino-pelargonic acid aminotransferase</fullName>
        <shortName evidence="9">DAPA AT</shortName>
        <shortName evidence="9">DAPA aminotransferase</shortName>
    </alternativeName>
    <alternativeName>
        <fullName evidence="9">7,8-diaminononanoate synthase</fullName>
        <shortName evidence="9">DANS</shortName>
    </alternativeName>
    <alternativeName>
        <fullName evidence="9">Diaminopelargonic acid synthase</fullName>
    </alternativeName>
</protein>
<keyword evidence="7 9" id="KW-0663">Pyridoxal phosphate</keyword>
<comment type="caution">
    <text evidence="10">The sequence shown here is derived from an EMBL/GenBank/DDBJ whole genome shotgun (WGS) entry which is preliminary data.</text>
</comment>
<feature type="binding site" evidence="9">
    <location>
        <position position="299"/>
    </location>
    <ligand>
        <name>substrate</name>
    </ligand>
</feature>
<sequence length="425" mass="47673">MNLASRDQQIIWHPYTQMQTASLPLPIVRGKKSWLYTETGEAYLDAVSSWWVTIHGHSHPYIAEKVAEQIKQLDHVIFAGFTHPPAVELAEKLLSLLPNNQKRVFYSDNGSTAVEVALKMAIQFWENQDKPKRLIIAFRDSYHGDTFGAMSVSSRSTFTQPFVQYLFQVDFIDVPIKGKEAQVIEQLTTLVQQGDVAAFIFEPLLLGTAGMVMYSPEVLNQLLKICQQHEVLTIADEVMTGFGRTGKNFACDYLTIQPDIMCFSKGLTGGVMALGVTTCTNAIYQAFLSDNPAKTFFHGHSFTANPIACTAASASLDLFKDPSCLENRQRISQEHEGFREEIKDHAAIKESRQLGTVLAIELNAGQTSYFNNIRQILYSYALENHVILRPLGNIIYVMPPYCTTNEELRQIYDVILGMLSLIANN</sequence>
<dbReference type="CDD" id="cd00610">
    <property type="entry name" value="OAT_like"/>
    <property type="match status" value="1"/>
</dbReference>
<dbReference type="OrthoDB" id="9762089at2"/>
<dbReference type="InterPro" id="IPR015424">
    <property type="entry name" value="PyrdxlP-dep_Trfase"/>
</dbReference>
<dbReference type="RefSeq" id="WP_106932617.1">
    <property type="nucleotide sequence ID" value="NZ_PYFT01000001.1"/>
</dbReference>
<dbReference type="SUPFAM" id="SSF53383">
    <property type="entry name" value="PLP-dependent transferases"/>
    <property type="match status" value="1"/>
</dbReference>
<feature type="binding site" evidence="9">
    <location>
        <position position="265"/>
    </location>
    <ligand>
        <name>substrate</name>
    </ligand>
</feature>
<evidence type="ECO:0000256" key="6">
    <source>
        <dbReference type="ARBA" id="ARBA00022756"/>
    </source>
</evidence>
<dbReference type="InterPro" id="IPR005814">
    <property type="entry name" value="Aminotrans_3"/>
</dbReference>
<evidence type="ECO:0000256" key="3">
    <source>
        <dbReference type="ARBA" id="ARBA00022576"/>
    </source>
</evidence>
<evidence type="ECO:0000256" key="2">
    <source>
        <dbReference type="ARBA" id="ARBA00005063"/>
    </source>
</evidence>
<keyword evidence="3 9" id="KW-0032">Aminotransferase</keyword>
<evidence type="ECO:0000256" key="9">
    <source>
        <dbReference type="HAMAP-Rule" id="MF_00834"/>
    </source>
</evidence>
<keyword evidence="5 9" id="KW-0949">S-adenosyl-L-methionine</keyword>
<feature type="binding site" evidence="9">
    <location>
        <begin position="300"/>
        <end position="301"/>
    </location>
    <ligand>
        <name>pyridoxal 5'-phosphate</name>
        <dbReference type="ChEBI" id="CHEBI:597326"/>
    </ligand>
</feature>
<evidence type="ECO:0000256" key="1">
    <source>
        <dbReference type="ARBA" id="ARBA00001933"/>
    </source>
</evidence>
<dbReference type="GO" id="GO:0005737">
    <property type="term" value="C:cytoplasm"/>
    <property type="evidence" value="ECO:0007669"/>
    <property type="project" value="UniProtKB-SubCell"/>
</dbReference>
<dbReference type="PANTHER" id="PTHR42684:SF3">
    <property type="entry name" value="ADENOSYLMETHIONINE-8-AMINO-7-OXONONANOATE AMINOTRANSFERASE"/>
    <property type="match status" value="1"/>
</dbReference>
<feature type="binding site" evidence="9">
    <location>
        <position position="389"/>
    </location>
    <ligand>
        <name>substrate</name>
    </ligand>
</feature>
<comment type="catalytic activity">
    <reaction evidence="8 9">
        <text>(8S)-8-amino-7-oxononanoate + S-adenosyl-L-methionine = S-adenosyl-4-methylsulfanyl-2-oxobutanoate + (7R,8S)-7,8-diammoniononanoate</text>
        <dbReference type="Rhea" id="RHEA:16861"/>
        <dbReference type="ChEBI" id="CHEBI:16490"/>
        <dbReference type="ChEBI" id="CHEBI:59789"/>
        <dbReference type="ChEBI" id="CHEBI:149468"/>
        <dbReference type="ChEBI" id="CHEBI:149469"/>
        <dbReference type="EC" id="2.6.1.62"/>
    </reaction>
</comment>
<dbReference type="InterPro" id="IPR015421">
    <property type="entry name" value="PyrdxlP-dep_Trfase_major"/>
</dbReference>